<accession>E4KMY3</accession>
<dbReference type="GO" id="GO:0043138">
    <property type="term" value="F:3'-5' DNA helicase activity"/>
    <property type="evidence" value="ECO:0007669"/>
    <property type="project" value="TreeGrafter"/>
</dbReference>
<evidence type="ECO:0000259" key="5">
    <source>
        <dbReference type="PROSITE" id="PS51194"/>
    </source>
</evidence>
<dbReference type="PROSITE" id="PS51194">
    <property type="entry name" value="HELICASE_CTER"/>
    <property type="match status" value="1"/>
</dbReference>
<dbReference type="GO" id="GO:0003677">
    <property type="term" value="F:DNA binding"/>
    <property type="evidence" value="ECO:0007669"/>
    <property type="project" value="UniProtKB-KW"/>
</dbReference>
<evidence type="ECO:0000256" key="3">
    <source>
        <dbReference type="ARBA" id="ARBA00023125"/>
    </source>
</evidence>
<feature type="domain" description="Helicase C-terminal" evidence="5">
    <location>
        <begin position="307"/>
        <end position="453"/>
    </location>
</feature>
<dbReference type="InterPro" id="IPR027417">
    <property type="entry name" value="P-loop_NTPase"/>
</dbReference>
<dbReference type="AlphaFoldDB" id="E4KMY3"/>
<feature type="domain" description="Helicase ATP-binding" evidence="4">
    <location>
        <begin position="122"/>
        <end position="274"/>
    </location>
</feature>
<comment type="caution">
    <text evidence="6">The sequence shown here is derived from an EMBL/GenBank/DDBJ whole genome shotgun (WGS) entry which is preliminary data.</text>
</comment>
<dbReference type="STRING" id="908337.HMPREF9257_0196"/>
<dbReference type="InterPro" id="IPR001650">
    <property type="entry name" value="Helicase_C-like"/>
</dbReference>
<dbReference type="GO" id="GO:0006302">
    <property type="term" value="P:double-strand break repair"/>
    <property type="evidence" value="ECO:0007669"/>
    <property type="project" value="TreeGrafter"/>
</dbReference>
<dbReference type="Gene3D" id="3.40.50.300">
    <property type="entry name" value="P-loop containing nucleotide triphosphate hydrolases"/>
    <property type="match status" value="2"/>
</dbReference>
<dbReference type="SMART" id="SM00487">
    <property type="entry name" value="DEXDc"/>
    <property type="match status" value="1"/>
</dbReference>
<dbReference type="RefSeq" id="WP_006417790.1">
    <property type="nucleotide sequence ID" value="NZ_AENN01000006.1"/>
</dbReference>
<evidence type="ECO:0000256" key="2">
    <source>
        <dbReference type="ARBA" id="ARBA00022840"/>
    </source>
</evidence>
<dbReference type="Proteomes" id="UP000005990">
    <property type="component" value="Unassembled WGS sequence"/>
</dbReference>
<keyword evidence="2" id="KW-0067">ATP-binding</keyword>
<gene>
    <name evidence="6" type="primary">comFA</name>
    <name evidence="6" type="ORF">HMPREF9257_0196</name>
</gene>
<dbReference type="Pfam" id="PF00271">
    <property type="entry name" value="Helicase_C"/>
    <property type="match status" value="1"/>
</dbReference>
<evidence type="ECO:0000313" key="6">
    <source>
        <dbReference type="EMBL" id="EFR31658.1"/>
    </source>
</evidence>
<evidence type="ECO:0000259" key="4">
    <source>
        <dbReference type="PROSITE" id="PS51192"/>
    </source>
</evidence>
<dbReference type="OrthoDB" id="2077914at2"/>
<evidence type="ECO:0000256" key="1">
    <source>
        <dbReference type="ARBA" id="ARBA00022741"/>
    </source>
</evidence>
<dbReference type="GO" id="GO:0006270">
    <property type="term" value="P:DNA replication initiation"/>
    <property type="evidence" value="ECO:0007669"/>
    <property type="project" value="TreeGrafter"/>
</dbReference>
<dbReference type="PANTHER" id="PTHR30580:SF1">
    <property type="entry name" value="COMF OPERON PROTEIN 1"/>
    <property type="match status" value="1"/>
</dbReference>
<dbReference type="EMBL" id="AENN01000006">
    <property type="protein sequence ID" value="EFR31658.1"/>
    <property type="molecule type" value="Genomic_DNA"/>
</dbReference>
<organism evidence="6 7">
    <name type="scientific">Eremococcus coleocola ACS-139-V-Col8</name>
    <dbReference type="NCBI Taxonomy" id="908337"/>
    <lineage>
        <taxon>Bacteria</taxon>
        <taxon>Bacillati</taxon>
        <taxon>Bacillota</taxon>
        <taxon>Bacilli</taxon>
        <taxon>Lactobacillales</taxon>
        <taxon>Aerococcaceae</taxon>
        <taxon>Eremococcus</taxon>
    </lineage>
</organism>
<dbReference type="SMART" id="SM00490">
    <property type="entry name" value="HELICc"/>
    <property type="match status" value="1"/>
</dbReference>
<keyword evidence="1" id="KW-0547">Nucleotide-binding</keyword>
<dbReference type="eggNOG" id="COG4098">
    <property type="taxonomic scope" value="Bacteria"/>
</dbReference>
<dbReference type="PROSITE" id="PS51192">
    <property type="entry name" value="HELICASE_ATP_BIND_1"/>
    <property type="match status" value="1"/>
</dbReference>
<keyword evidence="3" id="KW-0238">DNA-binding</keyword>
<dbReference type="CDD" id="cd17925">
    <property type="entry name" value="DEXDc_ComFA"/>
    <property type="match status" value="1"/>
</dbReference>
<reference evidence="6 7" key="1">
    <citation type="submission" date="2010-10" db="EMBL/GenBank/DDBJ databases">
        <authorList>
            <person name="Durkin A.S."/>
            <person name="Madupu R."/>
            <person name="Torralba M."/>
            <person name="Gillis M."/>
            <person name="Methe B."/>
            <person name="Sutton G."/>
            <person name="Nelson K.E."/>
        </authorList>
    </citation>
    <scope>NUCLEOTIDE SEQUENCE [LARGE SCALE GENOMIC DNA]</scope>
    <source>
        <strain evidence="6 7">ACS-139-V-Col8</strain>
    </source>
</reference>
<name>E4KMY3_9LACT</name>
<evidence type="ECO:0000313" key="7">
    <source>
        <dbReference type="Proteomes" id="UP000005990"/>
    </source>
</evidence>
<proteinExistence type="predicted"/>
<dbReference type="EC" id="3.6.4.12" evidence="6"/>
<protein>
    <submittedName>
        <fullName evidence="6">ComF operon protein 1</fullName>
        <ecNumber evidence="6">3.6.4.12</ecNumber>
    </submittedName>
</protein>
<keyword evidence="7" id="KW-1185">Reference proteome</keyword>
<dbReference type="SUPFAM" id="SSF52540">
    <property type="entry name" value="P-loop containing nucleoside triphosphate hydrolases"/>
    <property type="match status" value="1"/>
</dbReference>
<dbReference type="InterPro" id="IPR014001">
    <property type="entry name" value="Helicase_ATP-bd"/>
</dbReference>
<dbReference type="GO" id="GO:0016787">
    <property type="term" value="F:hydrolase activity"/>
    <property type="evidence" value="ECO:0007669"/>
    <property type="project" value="UniProtKB-KW"/>
</dbReference>
<dbReference type="CDD" id="cd18785">
    <property type="entry name" value="SF2_C"/>
    <property type="match status" value="1"/>
</dbReference>
<dbReference type="GO" id="GO:0005524">
    <property type="term" value="F:ATP binding"/>
    <property type="evidence" value="ECO:0007669"/>
    <property type="project" value="UniProtKB-KW"/>
</dbReference>
<dbReference type="PANTHER" id="PTHR30580">
    <property type="entry name" value="PRIMOSOMAL PROTEIN N"/>
    <property type="match status" value="1"/>
</dbReference>
<dbReference type="Pfam" id="PF04851">
    <property type="entry name" value="ResIII"/>
    <property type="match status" value="1"/>
</dbReference>
<sequence>MSQQLASIFWGRLISQHESRLDPDQWQAIQAELQSQPAIIQGTCQRCGNQDLIYFDGLDTQGQPLSVSYCRQCIQLGRMSSQSKLYGLPPAKDPLGLAGKSYLTWQGSLSAEQGRAKEELLESLKDRGRPHMVHAVTGAGKTEMIFPLIDQVVSQGGRVAIVSPRVDVCLELYPRIQAAFSNLDLVVLHGAMTEPYRYTPILIATTHQMLRFKAAFDLMIVDEVDAFPYAGDPILHQAVQGALGLQGKLIYLTATPDKYLKKQVQNGQMTATILPARYHGYPLPEPDFHYIGPWEEEVKSGKKQGKLFQKLSSFLRHPGKKLIFMANIALAEQLYSLLTQMYPDLACVHAQDPERQDKVMALREGNVSALITTSILERGVTFENCHVYIVGADNRLFTSAALIQMSGRVGRKSNFPRGTLIYGHNGVSMAMWSARQQIKRMNRLARERGLLHE</sequence>
<dbReference type="InterPro" id="IPR006935">
    <property type="entry name" value="Helicase/UvrB_N"/>
</dbReference>
<dbReference type="GO" id="GO:0006310">
    <property type="term" value="P:DNA recombination"/>
    <property type="evidence" value="ECO:0007669"/>
    <property type="project" value="TreeGrafter"/>
</dbReference>
<keyword evidence="6" id="KW-0378">Hydrolase</keyword>